<dbReference type="EMBL" id="HG681385">
    <property type="protein sequence ID" value="CDJ28460.1"/>
    <property type="molecule type" value="Genomic_DNA"/>
</dbReference>
<keyword evidence="2" id="KW-1133">Transmembrane helix</keyword>
<reference evidence="3" key="1">
    <citation type="submission" date="2013-10" db="EMBL/GenBank/DDBJ databases">
        <title>Genomic analysis of the causative agents of coccidiosis in chickens.</title>
        <authorList>
            <person name="Reid A.J."/>
            <person name="Blake D."/>
            <person name="Billington K."/>
            <person name="Browne H."/>
            <person name="Dunn M."/>
            <person name="Hung S."/>
            <person name="Kawahara F."/>
            <person name="Miranda-Saavedra D."/>
            <person name="Mourier T."/>
            <person name="Nagra H."/>
            <person name="Otto T.D."/>
            <person name="Rawlings N."/>
            <person name="Sanchez A."/>
            <person name="Sanders M."/>
            <person name="Subramaniam C."/>
            <person name="Tay Y."/>
            <person name="Dear P."/>
            <person name="Doerig C."/>
            <person name="Gruber A."/>
            <person name="Parkinson J."/>
            <person name="Shirley M."/>
            <person name="Wan K.L."/>
            <person name="Berriman M."/>
            <person name="Tomley F."/>
            <person name="Pain A."/>
        </authorList>
    </citation>
    <scope>NUCLEOTIDE SEQUENCE [LARGE SCALE GENOMIC DNA]</scope>
    <source>
        <strain evidence="3">Houghton</strain>
    </source>
</reference>
<feature type="region of interest" description="Disordered" evidence="1">
    <location>
        <begin position="413"/>
        <end position="530"/>
    </location>
</feature>
<evidence type="ECO:0000256" key="2">
    <source>
        <dbReference type="SAM" id="Phobius"/>
    </source>
</evidence>
<feature type="compositionally biased region" description="Basic and acidic residues" evidence="1">
    <location>
        <begin position="483"/>
        <end position="499"/>
    </location>
</feature>
<dbReference type="Proteomes" id="UP000030744">
    <property type="component" value="Unassembled WGS sequence"/>
</dbReference>
<dbReference type="RefSeq" id="XP_013351034.1">
    <property type="nucleotide sequence ID" value="XM_013495580.1"/>
</dbReference>
<evidence type="ECO:0008006" key="5">
    <source>
        <dbReference type="Google" id="ProtNLM"/>
    </source>
</evidence>
<gene>
    <name evidence="3" type="ORF">EMH_0041040</name>
</gene>
<sequence>MGACHRSGIHKVACGLPSLVRSIALVAVAAAATAVVTGAAEMTSVASSGAAAQSIVMPQNGDVRLHRSTPLDLVARQPLDGFEPSAIRRLQRQRRRSQNVAVSAGLVAVVCLAVAFAVFQCARKALLPRLFGSPGKRALSDSDSDEHSVDVCIEEEIDESDGSSGGAEARPTEVAGEATALEALEELRSLITLGVQTAPHVPAESRGVLVVLLLTVCTQELALYGVYSTPQIEVERQRAIDFVLQEGAHALAQLDTLQAYFTVRRGRDMLELLQRFREAPANADSGGLAVEATISEYRIKQCSYALQQLQPWVQRFTSIPMQVVRAALKLVSCVRHSGKRRLKQDKGASAWVETVQAAHGFFGIAEPAYRRKFCRPPKTLAEEMGEGSRRYHQFRTQLDSSVQLAFALQQPGQRMLEQPQKREQQQLQELEPPQQQHPEIPGEGVTPSHPSRPPSGARRRSSSATTSSVLRPPTLQSTQSPRADSHRHIPTAHPERLEHPPSWSAPRRKKTLQETNEQQQPSPASSTLDSGLRAAIAPPFCSPFWCSSTIVFCNNFLFAETTTSPINSASSYRHAPTYSHCSS</sequence>
<evidence type="ECO:0000256" key="1">
    <source>
        <dbReference type="SAM" id="MobiDB-lite"/>
    </source>
</evidence>
<keyword evidence="2" id="KW-0812">Transmembrane</keyword>
<feature type="transmembrane region" description="Helical" evidence="2">
    <location>
        <begin position="99"/>
        <end position="119"/>
    </location>
</feature>
<dbReference type="AlphaFoldDB" id="U6JSN0"/>
<reference evidence="3" key="2">
    <citation type="submission" date="2013-10" db="EMBL/GenBank/DDBJ databases">
        <authorList>
            <person name="Aslett M."/>
        </authorList>
    </citation>
    <scope>NUCLEOTIDE SEQUENCE [LARGE SCALE GENOMIC DNA]</scope>
    <source>
        <strain evidence="3">Houghton</strain>
    </source>
</reference>
<evidence type="ECO:0000313" key="4">
    <source>
        <dbReference type="Proteomes" id="UP000030744"/>
    </source>
</evidence>
<accession>U6JSN0</accession>
<protein>
    <recommendedName>
        <fullName evidence="5">Transmembrane protein</fullName>
    </recommendedName>
</protein>
<organism evidence="3 4">
    <name type="scientific">Eimeria mitis</name>
    <dbReference type="NCBI Taxonomy" id="44415"/>
    <lineage>
        <taxon>Eukaryota</taxon>
        <taxon>Sar</taxon>
        <taxon>Alveolata</taxon>
        <taxon>Apicomplexa</taxon>
        <taxon>Conoidasida</taxon>
        <taxon>Coccidia</taxon>
        <taxon>Eucoccidiorida</taxon>
        <taxon>Eimeriorina</taxon>
        <taxon>Eimeriidae</taxon>
        <taxon>Eimeria</taxon>
    </lineage>
</organism>
<feature type="compositionally biased region" description="Polar residues" evidence="1">
    <location>
        <begin position="513"/>
        <end position="529"/>
    </location>
</feature>
<dbReference type="VEuPathDB" id="ToxoDB:EMH_0041040"/>
<keyword evidence="4" id="KW-1185">Reference proteome</keyword>
<keyword evidence="2" id="KW-0472">Membrane</keyword>
<proteinExistence type="predicted"/>
<feature type="compositionally biased region" description="Low complexity" evidence="1">
    <location>
        <begin position="425"/>
        <end position="441"/>
    </location>
</feature>
<dbReference type="GeneID" id="25378838"/>
<evidence type="ECO:0000313" key="3">
    <source>
        <dbReference type="EMBL" id="CDJ28460.1"/>
    </source>
</evidence>
<name>U6JSN0_9EIME</name>